<name>A0A1H6E0J8_9ACTN</name>
<dbReference type="InterPro" id="IPR015943">
    <property type="entry name" value="WD40/YVTN_repeat-like_dom_sf"/>
</dbReference>
<gene>
    <name evidence="1" type="ORF">SAMN05444920_107136</name>
</gene>
<dbReference type="AlphaFoldDB" id="A0A1H6E0J8"/>
<evidence type="ECO:0000313" key="1">
    <source>
        <dbReference type="EMBL" id="SEG90899.1"/>
    </source>
</evidence>
<evidence type="ECO:0000313" key="2">
    <source>
        <dbReference type="Proteomes" id="UP000236732"/>
    </source>
</evidence>
<keyword evidence="2" id="KW-1185">Reference proteome</keyword>
<dbReference type="SUPFAM" id="SSF69322">
    <property type="entry name" value="Tricorn protease domain 2"/>
    <property type="match status" value="1"/>
</dbReference>
<accession>A0A1H6E0J8</accession>
<organism evidence="1 2">
    <name type="scientific">Nonomuraea solani</name>
    <dbReference type="NCBI Taxonomy" id="1144553"/>
    <lineage>
        <taxon>Bacteria</taxon>
        <taxon>Bacillati</taxon>
        <taxon>Actinomycetota</taxon>
        <taxon>Actinomycetes</taxon>
        <taxon>Streptosporangiales</taxon>
        <taxon>Streptosporangiaceae</taxon>
        <taxon>Nonomuraea</taxon>
    </lineage>
</organism>
<dbReference type="Proteomes" id="UP000236732">
    <property type="component" value="Unassembled WGS sequence"/>
</dbReference>
<proteinExistence type="predicted"/>
<reference evidence="1 2" key="1">
    <citation type="submission" date="2016-10" db="EMBL/GenBank/DDBJ databases">
        <authorList>
            <person name="de Groot N.N."/>
        </authorList>
    </citation>
    <scope>NUCLEOTIDE SEQUENCE [LARGE SCALE GENOMIC DNA]</scope>
    <source>
        <strain evidence="1 2">CGMCC 4.7037</strain>
    </source>
</reference>
<dbReference type="OrthoDB" id="3795380at2"/>
<dbReference type="RefSeq" id="WP_103958525.1">
    <property type="nucleotide sequence ID" value="NZ_FNVT01000007.1"/>
</dbReference>
<dbReference type="EMBL" id="FNVT01000007">
    <property type="protein sequence ID" value="SEG90899.1"/>
    <property type="molecule type" value="Genomic_DNA"/>
</dbReference>
<sequence length="630" mass="67643">MNFHGKTVVLADAGREDLADRLRALGARVTDSLEEPADLWCGSEPDEDVWRLGIPMLTEADLYELLLRGTPEPGPGDFPGAGVPGGEPERVHAVLRAADWAAFVPERDLPPLRETLTALERAHGVTPAHLLATERLVERGARLRHPYARPAFGVTGAITGFALSPSGRHLATGHWHMEEERGTLQIWELATGRAVNAVAGIEGGVGWPGCVDTVQWSADGSRLALAFRTNMVGVWDPFGAWLNPYGEANVTDGNDSAATFALAPDGRSAYISMRSDHEVMGCVAALDQGHVFFAAQFGDVEGPLPELLPEPIPGEMKSRLDDGEWFFDQVWYSRDGKRLLGHDHDFACAVELPGGRMLWLAETGGPAVWSPDERLVAAVGNGRLVVLDANTGHEIGSHPVAGAPYWGMRGDVPRLAVVMEDGAGVGIHDEHGGFRYHLGIETIDGTGADPHSGQELPWAWAPSGEHGACLTSGGRVEVWSLGAEPELVRSAEAPDEATAVFWGDGDVLALAGERALRFVRAMTGEVLGDFVFDLECDVEPPVEEDALLDDVFGADSFVLDEEAWCTIAAPAVGPAAGLVIVPGDRLAELDADLAWTVERRFAWPVRWGRLDVVPDAESARATLERASEEL</sequence>
<protein>
    <submittedName>
        <fullName evidence="1">Uncharacterized protein</fullName>
    </submittedName>
</protein>
<dbReference type="Gene3D" id="2.130.10.10">
    <property type="entry name" value="YVTN repeat-like/Quinoprotein amine dehydrogenase"/>
    <property type="match status" value="2"/>
</dbReference>